<evidence type="ECO:0000256" key="2">
    <source>
        <dbReference type="ARBA" id="ARBA00009761"/>
    </source>
</evidence>
<keyword evidence="5" id="KW-1185">Reference proteome</keyword>
<evidence type="ECO:0000256" key="1">
    <source>
        <dbReference type="ARBA" id="ARBA00004123"/>
    </source>
</evidence>
<dbReference type="PANTHER" id="PTHR47058:SF3">
    <property type="entry name" value="REPLICATION PROTEIN A 14 KDA SUBUNIT A-RELATED"/>
    <property type="match status" value="1"/>
</dbReference>
<dbReference type="GO" id="GO:0031981">
    <property type="term" value="C:nuclear lumen"/>
    <property type="evidence" value="ECO:0007669"/>
    <property type="project" value="UniProtKB-ARBA"/>
</dbReference>
<dbReference type="AlphaFoldDB" id="A0A2V0NYE4"/>
<protein>
    <recommendedName>
        <fullName evidence="6">Replication factor A protein 3</fullName>
    </recommendedName>
</protein>
<dbReference type="GO" id="GO:0006260">
    <property type="term" value="P:DNA replication"/>
    <property type="evidence" value="ECO:0007669"/>
    <property type="project" value="InterPro"/>
</dbReference>
<dbReference type="STRING" id="307507.A0A2V0NYE4"/>
<keyword evidence="3" id="KW-0539">Nucleus</keyword>
<comment type="caution">
    <text evidence="4">The sequence shown here is derived from an EMBL/GenBank/DDBJ whole genome shotgun (WGS) entry which is preliminary data.</text>
</comment>
<dbReference type="InterPro" id="IPR013970">
    <property type="entry name" value="Rfa2"/>
</dbReference>
<dbReference type="Gene3D" id="2.40.50.140">
    <property type="entry name" value="Nucleic acid-binding proteins"/>
    <property type="match status" value="1"/>
</dbReference>
<proteinExistence type="inferred from homology"/>
<dbReference type="EMBL" id="BDRX01000026">
    <property type="protein sequence ID" value="GBF91702.1"/>
    <property type="molecule type" value="Genomic_DNA"/>
</dbReference>
<dbReference type="GO" id="GO:0006281">
    <property type="term" value="P:DNA repair"/>
    <property type="evidence" value="ECO:0007669"/>
    <property type="project" value="InterPro"/>
</dbReference>
<accession>A0A2V0NYE4</accession>
<gene>
    <name evidence="4" type="ORF">Rsub_04006</name>
</gene>
<dbReference type="Proteomes" id="UP000247498">
    <property type="component" value="Unassembled WGS sequence"/>
</dbReference>
<sequence length="106" mass="11647">MNADAPTPRVGFAQLKNMIGRRVLFVGRVESMDGGVVRMAAPDGSKVSIQANSTFETPFAEVQGTVVDPQTIREESHVNFGDNFDMNTYNELLKLVNGPHSALFYQ</sequence>
<dbReference type="OrthoDB" id="188186at2759"/>
<evidence type="ECO:0000313" key="4">
    <source>
        <dbReference type="EMBL" id="GBF91702.1"/>
    </source>
</evidence>
<comment type="similarity">
    <text evidence="2">Belongs to the replication factor A protein 3 family.</text>
</comment>
<dbReference type="GO" id="GO:0003677">
    <property type="term" value="F:DNA binding"/>
    <property type="evidence" value="ECO:0007669"/>
    <property type="project" value="InterPro"/>
</dbReference>
<comment type="subcellular location">
    <subcellularLocation>
        <location evidence="1">Nucleus</location>
    </subcellularLocation>
</comment>
<organism evidence="4 5">
    <name type="scientific">Raphidocelis subcapitata</name>
    <dbReference type="NCBI Taxonomy" id="307507"/>
    <lineage>
        <taxon>Eukaryota</taxon>
        <taxon>Viridiplantae</taxon>
        <taxon>Chlorophyta</taxon>
        <taxon>core chlorophytes</taxon>
        <taxon>Chlorophyceae</taxon>
        <taxon>CS clade</taxon>
        <taxon>Sphaeropleales</taxon>
        <taxon>Selenastraceae</taxon>
        <taxon>Raphidocelis</taxon>
    </lineage>
</organism>
<evidence type="ECO:0008006" key="6">
    <source>
        <dbReference type="Google" id="ProtNLM"/>
    </source>
</evidence>
<dbReference type="InterPro" id="IPR012340">
    <property type="entry name" value="NA-bd_OB-fold"/>
</dbReference>
<dbReference type="GO" id="GO:0006310">
    <property type="term" value="P:DNA recombination"/>
    <property type="evidence" value="ECO:0007669"/>
    <property type="project" value="InterPro"/>
</dbReference>
<dbReference type="Pfam" id="PF08661">
    <property type="entry name" value="Rep_fac-A_3"/>
    <property type="match status" value="1"/>
</dbReference>
<dbReference type="SUPFAM" id="SSF50249">
    <property type="entry name" value="Nucleic acid-binding proteins"/>
    <property type="match status" value="1"/>
</dbReference>
<reference evidence="4 5" key="1">
    <citation type="journal article" date="2018" name="Sci. Rep.">
        <title>Raphidocelis subcapitata (=Pseudokirchneriella subcapitata) provides an insight into genome evolution and environmental adaptations in the Sphaeropleales.</title>
        <authorList>
            <person name="Suzuki S."/>
            <person name="Yamaguchi H."/>
            <person name="Nakajima N."/>
            <person name="Kawachi M."/>
        </authorList>
    </citation>
    <scope>NUCLEOTIDE SEQUENCE [LARGE SCALE GENOMIC DNA]</scope>
    <source>
        <strain evidence="4 5">NIES-35</strain>
    </source>
</reference>
<evidence type="ECO:0000313" key="5">
    <source>
        <dbReference type="Proteomes" id="UP000247498"/>
    </source>
</evidence>
<evidence type="ECO:0000256" key="3">
    <source>
        <dbReference type="ARBA" id="ARBA00023242"/>
    </source>
</evidence>
<dbReference type="CDD" id="cd04479">
    <property type="entry name" value="RPA3"/>
    <property type="match status" value="1"/>
</dbReference>
<dbReference type="PANTHER" id="PTHR47058">
    <property type="entry name" value="REPLICATION PROTEIN A 14 KDA SUBUNIT A-RELATED"/>
    <property type="match status" value="1"/>
</dbReference>
<dbReference type="InParanoid" id="A0A2V0NYE4"/>
<dbReference type="FunCoup" id="A0A2V0NYE4">
    <property type="interactions" value="100"/>
</dbReference>
<name>A0A2V0NYE4_9CHLO</name>